<gene>
    <name evidence="3" type="ORF">BDV95DRAFT_669032</name>
</gene>
<name>A0A7C8I3N5_9PLEO</name>
<sequence>MKTTLYLLIFLLCYTLAHANTTPRDSAIQIPVAQCRWGNCGEYCPSGFTQIQQGNTRFWMVDHSHCKNSVRQFCCPIDAPLPVCRWRGRLSSGHCIPGCEEGETTVGSHKIGCSANHQSACCKHTSSIDSYRNCQWRSCSAPQTCSGERFKTPLFSASAGFGGDKPCSRGVKTYCCDSIPRAFTNCKWYNQLEAPHDRAGKCDSSCPKGQVQLALQRGTCKTGESAYCCSGQPGEDPDTLLEAKSFQQDLDLYEDYINNGNCDKKEWPEFHSRSVASPKGRRGLQLSGRADCARSGQIVKKILTMAIKLLNLRFHAKKSPLLESLWDHIMRIRFRQPLSIADLDDYLRRHPLDDREYVLRVILYSPRLWGDRMRFIKKFETEICIPWLGTKGEGATLVSDFVGNTSTNSSLSLLPKNMSPRAIQASLDSQVADIPSLGRILMGINRHHLTLAFARWVWYQDLAGSGRLQGPMLQLTYWIGRNPGQPTDSEFNHVLNMYRDVRPNTGGSSQKPDIFVVMHLHMDASGNSGQLFVQHPDGTYVGITSLNVRHSKSGKQKVTGKAHTFDVKTKKASEKIYCPGGSNFPIGPDPRRLLPKAGPEYDEMVQWFKSLYEDGYLGRPGLEPILAYPTYTPNGDIRPDSLYNNGPYSYEAFKPRLTWSDSKERWPQDPWGYAFRIIGGTKVNPVYDTDLTHLKQNYGLQDSSSEDEEQDDSGSSTTDEGSEDFWDTSSLYNETSSNSTANSSEADGAAANMADLAITDDAPNDDNTTNTPEDVTVSNIPVDMPSNGTTAETAAEQSAEAENIAANPA</sequence>
<feature type="compositionally biased region" description="Low complexity" evidence="1">
    <location>
        <begin position="733"/>
        <end position="777"/>
    </location>
</feature>
<reference evidence="3 4" key="1">
    <citation type="submission" date="2020-01" db="EMBL/GenBank/DDBJ databases">
        <authorList>
            <consortium name="DOE Joint Genome Institute"/>
            <person name="Haridas S."/>
            <person name="Albert R."/>
            <person name="Binder M."/>
            <person name="Bloem J."/>
            <person name="Labutti K."/>
            <person name="Salamov A."/>
            <person name="Andreopoulos B."/>
            <person name="Baker S.E."/>
            <person name="Barry K."/>
            <person name="Bills G."/>
            <person name="Bluhm B.H."/>
            <person name="Cannon C."/>
            <person name="Castanera R."/>
            <person name="Culley D.E."/>
            <person name="Daum C."/>
            <person name="Ezra D."/>
            <person name="Gonzalez J.B."/>
            <person name="Henrissat B."/>
            <person name="Kuo A."/>
            <person name="Liang C."/>
            <person name="Lipzen A."/>
            <person name="Lutzoni F."/>
            <person name="Magnuson J."/>
            <person name="Mondo S."/>
            <person name="Nolan M."/>
            <person name="Ohm R."/>
            <person name="Pangilinan J."/>
            <person name="Park H.-J.H."/>
            <person name="Ramirez L."/>
            <person name="Alfaro M."/>
            <person name="Sun H."/>
            <person name="Tritt A."/>
            <person name="Yoshinaga Y."/>
            <person name="Zwiers L.-H.L."/>
            <person name="Turgeon B.G."/>
            <person name="Goodwin S.B."/>
            <person name="Spatafora J.W."/>
            <person name="Crous P.W."/>
            <person name="Grigoriev I.V."/>
        </authorList>
    </citation>
    <scope>NUCLEOTIDE SEQUENCE [LARGE SCALE GENOMIC DNA]</scope>
    <source>
        <strain evidence="3 4">CBS 611.86</strain>
    </source>
</reference>
<feature type="region of interest" description="Disordered" evidence="1">
    <location>
        <begin position="698"/>
        <end position="809"/>
    </location>
</feature>
<evidence type="ECO:0000256" key="2">
    <source>
        <dbReference type="SAM" id="SignalP"/>
    </source>
</evidence>
<accession>A0A7C8I3N5</accession>
<evidence type="ECO:0000313" key="3">
    <source>
        <dbReference type="EMBL" id="KAF2870077.1"/>
    </source>
</evidence>
<evidence type="ECO:0000256" key="1">
    <source>
        <dbReference type="SAM" id="MobiDB-lite"/>
    </source>
</evidence>
<feature type="compositionally biased region" description="Low complexity" evidence="1">
    <location>
        <begin position="789"/>
        <end position="802"/>
    </location>
</feature>
<organism evidence="3 4">
    <name type="scientific">Massariosphaeria phaeospora</name>
    <dbReference type="NCBI Taxonomy" id="100035"/>
    <lineage>
        <taxon>Eukaryota</taxon>
        <taxon>Fungi</taxon>
        <taxon>Dikarya</taxon>
        <taxon>Ascomycota</taxon>
        <taxon>Pezizomycotina</taxon>
        <taxon>Dothideomycetes</taxon>
        <taxon>Pleosporomycetidae</taxon>
        <taxon>Pleosporales</taxon>
        <taxon>Pleosporales incertae sedis</taxon>
        <taxon>Massariosphaeria</taxon>
    </lineage>
</organism>
<dbReference type="Proteomes" id="UP000481861">
    <property type="component" value="Unassembled WGS sequence"/>
</dbReference>
<feature type="signal peptide" evidence="2">
    <location>
        <begin position="1"/>
        <end position="19"/>
    </location>
</feature>
<dbReference type="OrthoDB" id="3800228at2759"/>
<keyword evidence="2" id="KW-0732">Signal</keyword>
<dbReference type="EMBL" id="JAADJZ010000014">
    <property type="protein sequence ID" value="KAF2870077.1"/>
    <property type="molecule type" value="Genomic_DNA"/>
</dbReference>
<proteinExistence type="predicted"/>
<protein>
    <submittedName>
        <fullName evidence="3">Uncharacterized protein</fullName>
    </submittedName>
</protein>
<feature type="chain" id="PRO_5028969355" evidence="2">
    <location>
        <begin position="20"/>
        <end position="809"/>
    </location>
</feature>
<evidence type="ECO:0000313" key="4">
    <source>
        <dbReference type="Proteomes" id="UP000481861"/>
    </source>
</evidence>
<dbReference type="AlphaFoldDB" id="A0A7C8I3N5"/>
<keyword evidence="4" id="KW-1185">Reference proteome</keyword>
<comment type="caution">
    <text evidence="3">The sequence shown here is derived from an EMBL/GenBank/DDBJ whole genome shotgun (WGS) entry which is preliminary data.</text>
</comment>